<dbReference type="EMBL" id="ML976008">
    <property type="protein sequence ID" value="KAF1945593.1"/>
    <property type="molecule type" value="Genomic_DNA"/>
</dbReference>
<organism evidence="2 3">
    <name type="scientific">Clathrospora elynae</name>
    <dbReference type="NCBI Taxonomy" id="706981"/>
    <lineage>
        <taxon>Eukaryota</taxon>
        <taxon>Fungi</taxon>
        <taxon>Dikarya</taxon>
        <taxon>Ascomycota</taxon>
        <taxon>Pezizomycotina</taxon>
        <taxon>Dothideomycetes</taxon>
        <taxon>Pleosporomycetidae</taxon>
        <taxon>Pleosporales</taxon>
        <taxon>Diademaceae</taxon>
        <taxon>Clathrospora</taxon>
    </lineage>
</organism>
<gene>
    <name evidence="2" type="ORF">EJ02DRAFT_368897</name>
</gene>
<dbReference type="Pfam" id="PF00651">
    <property type="entry name" value="BTB"/>
    <property type="match status" value="1"/>
</dbReference>
<protein>
    <recommendedName>
        <fullName evidence="1">BTB domain-containing protein</fullName>
    </recommendedName>
</protein>
<dbReference type="PROSITE" id="PS50097">
    <property type="entry name" value="BTB"/>
    <property type="match status" value="1"/>
</dbReference>
<evidence type="ECO:0000313" key="2">
    <source>
        <dbReference type="EMBL" id="KAF1945593.1"/>
    </source>
</evidence>
<feature type="domain" description="BTB" evidence="1">
    <location>
        <begin position="24"/>
        <end position="90"/>
    </location>
</feature>
<dbReference type="InterPro" id="IPR011333">
    <property type="entry name" value="SKP1/BTB/POZ_sf"/>
</dbReference>
<proteinExistence type="predicted"/>
<name>A0A6A5SZ85_9PLEO</name>
<dbReference type="PANTHER" id="PTHR47843">
    <property type="entry name" value="BTB DOMAIN-CONTAINING PROTEIN-RELATED"/>
    <property type="match status" value="1"/>
</dbReference>
<accession>A0A6A5SZ85</accession>
<dbReference type="AlphaFoldDB" id="A0A6A5SZ85"/>
<sequence>MAANSTTDDFFKGLKSLLDSGKYSDFIITCHGKTWNVHKAIVCSQSDPLEAASRFGKEAIEDKIDLPEDDPEIVAHMLRFMYERDYRLPSEDVPGPHWTRLVWSRTDAAIEKKEVRIIENFLWEWVTPTYLLEAHPERKQTSNGKVLQMRYGSLRFHEFAEQIEAIHNDKQKAQWPVCAHDLSTHAKLYSIAEKYFVKGLKVTVREKFKACLNSSFAGKTFYHAAEIVFSTTSDTDTGLRELVAKRVFEEKEKYGLDANEDLNEALKAIPDLAYWVMRYEASQCQVAPRVTRS</sequence>
<evidence type="ECO:0000259" key="1">
    <source>
        <dbReference type="PROSITE" id="PS50097"/>
    </source>
</evidence>
<dbReference type="Gene3D" id="3.30.710.10">
    <property type="entry name" value="Potassium Channel Kv1.1, Chain A"/>
    <property type="match status" value="1"/>
</dbReference>
<keyword evidence="3" id="KW-1185">Reference proteome</keyword>
<evidence type="ECO:0000313" key="3">
    <source>
        <dbReference type="Proteomes" id="UP000800038"/>
    </source>
</evidence>
<dbReference type="CDD" id="cd18186">
    <property type="entry name" value="BTB_POZ_ZBTB_KLHL-like"/>
    <property type="match status" value="1"/>
</dbReference>
<dbReference type="InterPro" id="IPR000210">
    <property type="entry name" value="BTB/POZ_dom"/>
</dbReference>
<dbReference type="SUPFAM" id="SSF54695">
    <property type="entry name" value="POZ domain"/>
    <property type="match status" value="1"/>
</dbReference>
<reference evidence="2" key="1">
    <citation type="journal article" date="2020" name="Stud. Mycol.">
        <title>101 Dothideomycetes genomes: a test case for predicting lifestyles and emergence of pathogens.</title>
        <authorList>
            <person name="Haridas S."/>
            <person name="Albert R."/>
            <person name="Binder M."/>
            <person name="Bloem J."/>
            <person name="Labutti K."/>
            <person name="Salamov A."/>
            <person name="Andreopoulos B."/>
            <person name="Baker S."/>
            <person name="Barry K."/>
            <person name="Bills G."/>
            <person name="Bluhm B."/>
            <person name="Cannon C."/>
            <person name="Castanera R."/>
            <person name="Culley D."/>
            <person name="Daum C."/>
            <person name="Ezra D."/>
            <person name="Gonzalez J."/>
            <person name="Henrissat B."/>
            <person name="Kuo A."/>
            <person name="Liang C."/>
            <person name="Lipzen A."/>
            <person name="Lutzoni F."/>
            <person name="Magnuson J."/>
            <person name="Mondo S."/>
            <person name="Nolan M."/>
            <person name="Ohm R."/>
            <person name="Pangilinan J."/>
            <person name="Park H.-J."/>
            <person name="Ramirez L."/>
            <person name="Alfaro M."/>
            <person name="Sun H."/>
            <person name="Tritt A."/>
            <person name="Yoshinaga Y."/>
            <person name="Zwiers L.-H."/>
            <person name="Turgeon B."/>
            <person name="Goodwin S."/>
            <person name="Spatafora J."/>
            <person name="Crous P."/>
            <person name="Grigoriev I."/>
        </authorList>
    </citation>
    <scope>NUCLEOTIDE SEQUENCE</scope>
    <source>
        <strain evidence="2">CBS 161.51</strain>
    </source>
</reference>
<dbReference type="PANTHER" id="PTHR47843:SF5">
    <property type="entry name" value="BTB_POZ DOMAIN PROTEIN"/>
    <property type="match status" value="1"/>
</dbReference>
<dbReference type="OrthoDB" id="6359816at2759"/>
<dbReference type="Proteomes" id="UP000800038">
    <property type="component" value="Unassembled WGS sequence"/>
</dbReference>